<accession>A0A0C2N592</accession>
<proteinExistence type="predicted"/>
<evidence type="ECO:0000313" key="2">
    <source>
        <dbReference type="Proteomes" id="UP000031668"/>
    </source>
</evidence>
<comment type="caution">
    <text evidence="1">The sequence shown here is derived from an EMBL/GenBank/DDBJ whole genome shotgun (WGS) entry which is preliminary data.</text>
</comment>
<name>A0A0C2N592_THEKT</name>
<keyword evidence="2" id="KW-1185">Reference proteome</keyword>
<dbReference type="AlphaFoldDB" id="A0A0C2N592"/>
<sequence>MTTISSLNGSSVKLKIVSNRKYSFIVSIFTETVLTSVSFYDYMEPLLVSNEAKNSSCISPSASNRSETRERLLFDTFWSEFDSTDVLVITTTSTIHLSQNDALEFYAQENPLVFLNEEKAGSYIENNFYRLFQFPHPLDSDERFPTISACNDSEVEYEFVNNLQ</sequence>
<dbReference type="Proteomes" id="UP000031668">
    <property type="component" value="Unassembled WGS sequence"/>
</dbReference>
<dbReference type="EMBL" id="JWZT01000244">
    <property type="protein sequence ID" value="KII74806.1"/>
    <property type="molecule type" value="Genomic_DNA"/>
</dbReference>
<protein>
    <submittedName>
        <fullName evidence="1">Uncharacterized protein</fullName>
    </submittedName>
</protein>
<organism evidence="1 2">
    <name type="scientific">Thelohanellus kitauei</name>
    <name type="common">Myxosporean</name>
    <dbReference type="NCBI Taxonomy" id="669202"/>
    <lineage>
        <taxon>Eukaryota</taxon>
        <taxon>Metazoa</taxon>
        <taxon>Cnidaria</taxon>
        <taxon>Myxozoa</taxon>
        <taxon>Myxosporea</taxon>
        <taxon>Bivalvulida</taxon>
        <taxon>Platysporina</taxon>
        <taxon>Myxobolidae</taxon>
        <taxon>Thelohanellus</taxon>
    </lineage>
</organism>
<reference evidence="1 2" key="1">
    <citation type="journal article" date="2014" name="Genome Biol. Evol.">
        <title>The genome of the myxosporean Thelohanellus kitauei shows adaptations to nutrient acquisition within its fish host.</title>
        <authorList>
            <person name="Yang Y."/>
            <person name="Xiong J."/>
            <person name="Zhou Z."/>
            <person name="Huo F."/>
            <person name="Miao W."/>
            <person name="Ran C."/>
            <person name="Liu Y."/>
            <person name="Zhang J."/>
            <person name="Feng J."/>
            <person name="Wang M."/>
            <person name="Wang M."/>
            <person name="Wang L."/>
            <person name="Yao B."/>
        </authorList>
    </citation>
    <scope>NUCLEOTIDE SEQUENCE [LARGE SCALE GENOMIC DNA]</scope>
    <source>
        <strain evidence="1">Wuqing</strain>
    </source>
</reference>
<gene>
    <name evidence="1" type="ORF">RF11_04909</name>
</gene>
<evidence type="ECO:0000313" key="1">
    <source>
        <dbReference type="EMBL" id="KII74806.1"/>
    </source>
</evidence>